<evidence type="ECO:0000256" key="9">
    <source>
        <dbReference type="ARBA" id="ARBA00022777"/>
    </source>
</evidence>
<dbReference type="PIRSF" id="PIRSF000676">
    <property type="entry name" value="Homoser_kin"/>
    <property type="match status" value="1"/>
</dbReference>
<comment type="pathway">
    <text evidence="1 13">Amino-acid biosynthesis; L-threonine biosynthesis; L-threonine from L-aspartate: step 4/5.</text>
</comment>
<protein>
    <recommendedName>
        <fullName evidence="4 13">Homoserine kinase</fullName>
        <shortName evidence="13">HK</shortName>
        <shortName evidence="13">HSK</shortName>
        <ecNumber evidence="3 13">2.7.1.39</ecNumber>
    </recommendedName>
</protein>
<evidence type="ECO:0000259" key="15">
    <source>
        <dbReference type="Pfam" id="PF08544"/>
    </source>
</evidence>
<dbReference type="InterPro" id="IPR014721">
    <property type="entry name" value="Ribsml_uS5_D2-typ_fold_subgr"/>
</dbReference>
<reference evidence="16 17" key="1">
    <citation type="journal article" date="2005" name="Int. J. Syst. Evol. Microbiol.">
        <title>Bacillus cibi sp. nov., isolated from jeotgal, a traditional Korean fermented seafood.</title>
        <authorList>
            <person name="Yoon J.H."/>
            <person name="Lee C.H."/>
            <person name="Oh T.K."/>
        </authorList>
    </citation>
    <scope>NUCLEOTIDE SEQUENCE [LARGE SCALE GENOMIC DNA]</scope>
    <source>
        <strain evidence="16 17">DSM 16189</strain>
    </source>
</reference>
<dbReference type="InterPro" id="IPR013750">
    <property type="entry name" value="GHMP_kinase_C_dom"/>
</dbReference>
<dbReference type="AlphaFoldDB" id="A0A084GKK2"/>
<dbReference type="RefSeq" id="WP_029284163.1">
    <property type="nucleotide sequence ID" value="NZ_CP176757.1"/>
</dbReference>
<dbReference type="PROSITE" id="PS00627">
    <property type="entry name" value="GHMP_KINASES_ATP"/>
    <property type="match status" value="1"/>
</dbReference>
<name>A0A084GKK2_METID</name>
<comment type="caution">
    <text evidence="16">The sequence shown here is derived from an EMBL/GenBank/DDBJ whole genome shotgun (WGS) entry which is preliminary data.</text>
</comment>
<keyword evidence="17" id="KW-1185">Reference proteome</keyword>
<feature type="domain" description="GHMP kinase C-terminal" evidence="15">
    <location>
        <begin position="204"/>
        <end position="276"/>
    </location>
</feature>
<accession>A0A084GKK2</accession>
<evidence type="ECO:0000256" key="1">
    <source>
        <dbReference type="ARBA" id="ARBA00005015"/>
    </source>
</evidence>
<dbReference type="Pfam" id="PF00288">
    <property type="entry name" value="GHMP_kinases_N"/>
    <property type="match status" value="1"/>
</dbReference>
<evidence type="ECO:0000256" key="2">
    <source>
        <dbReference type="ARBA" id="ARBA00007370"/>
    </source>
</evidence>
<dbReference type="Pfam" id="PF08544">
    <property type="entry name" value="GHMP_kinases_C"/>
    <property type="match status" value="1"/>
</dbReference>
<evidence type="ECO:0000256" key="10">
    <source>
        <dbReference type="ARBA" id="ARBA00022840"/>
    </source>
</evidence>
<gene>
    <name evidence="13" type="primary">thrB</name>
    <name evidence="16" type="ORF">GS18_0217910</name>
</gene>
<evidence type="ECO:0000256" key="7">
    <source>
        <dbReference type="ARBA" id="ARBA00022697"/>
    </source>
</evidence>
<dbReference type="PRINTS" id="PR00958">
    <property type="entry name" value="HOMSERKINASE"/>
</dbReference>
<dbReference type="SUPFAM" id="SSF55060">
    <property type="entry name" value="GHMP Kinase, C-terminal domain"/>
    <property type="match status" value="1"/>
</dbReference>
<dbReference type="PANTHER" id="PTHR20861:SF1">
    <property type="entry name" value="HOMOSERINE KINASE"/>
    <property type="match status" value="1"/>
</dbReference>
<evidence type="ECO:0000256" key="12">
    <source>
        <dbReference type="ARBA" id="ARBA00049954"/>
    </source>
</evidence>
<sequence length="311" mass="33250">MNEGDMLKIRVPGSTANLGPGFDSVGLAVSRYLELNVTRDHSWTFVPLNDEMADIPEGKENLIYQVAEQVAGTCHAKLPPCRVEVWSDIPMARGLGSSAAAIVAGVELANELCRLELTMKEKLHFASLIEGHPDNAGASLYGGLVVGIHQEHETELVSVQQVDVELVAVVPPYKLYTKDARDVLPGYLEYSGAVEASAVSNVLVAAVLSNNWPLAGKMMQKDLFHQPYRGTLIKELSRVQEAVLEAGAYGAALSGAGPTVLAFAAKGKGKALADVLKVKFPKCEVEVLEPVLEGSNVYYEKGAGQVHDSIG</sequence>
<keyword evidence="5 13" id="KW-0028">Amino-acid biosynthesis</keyword>
<keyword evidence="6 13" id="KW-0808">Transferase</keyword>
<evidence type="ECO:0000256" key="4">
    <source>
        <dbReference type="ARBA" id="ARBA00017858"/>
    </source>
</evidence>
<dbReference type="Proteomes" id="UP000028549">
    <property type="component" value="Unassembled WGS sequence"/>
</dbReference>
<comment type="function">
    <text evidence="12 13">Catalyzes the ATP-dependent phosphorylation of L-homoserine to L-homoserine phosphate.</text>
</comment>
<dbReference type="OrthoDB" id="9769912at2"/>
<keyword evidence="13" id="KW-0963">Cytoplasm</keyword>
<evidence type="ECO:0000313" key="17">
    <source>
        <dbReference type="Proteomes" id="UP000028549"/>
    </source>
</evidence>
<dbReference type="InterPro" id="IPR000870">
    <property type="entry name" value="Homoserine_kinase"/>
</dbReference>
<dbReference type="GO" id="GO:0009088">
    <property type="term" value="P:threonine biosynthetic process"/>
    <property type="evidence" value="ECO:0007669"/>
    <property type="project" value="UniProtKB-UniRule"/>
</dbReference>
<dbReference type="EC" id="2.7.1.39" evidence="3 13"/>
<keyword evidence="7 13" id="KW-0791">Threonine biosynthesis</keyword>
<organism evidence="16 17">
    <name type="scientific">Metabacillus indicus</name>
    <name type="common">Bacillus indicus</name>
    <dbReference type="NCBI Taxonomy" id="246786"/>
    <lineage>
        <taxon>Bacteria</taxon>
        <taxon>Bacillati</taxon>
        <taxon>Bacillota</taxon>
        <taxon>Bacilli</taxon>
        <taxon>Bacillales</taxon>
        <taxon>Bacillaceae</taxon>
        <taxon>Metabacillus</taxon>
    </lineage>
</organism>
<keyword evidence="8 13" id="KW-0547">Nucleotide-binding</keyword>
<evidence type="ECO:0000256" key="8">
    <source>
        <dbReference type="ARBA" id="ARBA00022741"/>
    </source>
</evidence>
<dbReference type="InterPro" id="IPR006204">
    <property type="entry name" value="GHMP_kinase_N_dom"/>
</dbReference>
<comment type="subcellular location">
    <subcellularLocation>
        <location evidence="13">Cytoplasm</location>
    </subcellularLocation>
</comment>
<dbReference type="HAMAP" id="MF_00384">
    <property type="entry name" value="Homoser_kinase"/>
    <property type="match status" value="1"/>
</dbReference>
<keyword evidence="9 13" id="KW-0418">Kinase</keyword>
<comment type="catalytic activity">
    <reaction evidence="11 13">
        <text>L-homoserine + ATP = O-phospho-L-homoserine + ADP + H(+)</text>
        <dbReference type="Rhea" id="RHEA:13985"/>
        <dbReference type="ChEBI" id="CHEBI:15378"/>
        <dbReference type="ChEBI" id="CHEBI:30616"/>
        <dbReference type="ChEBI" id="CHEBI:57476"/>
        <dbReference type="ChEBI" id="CHEBI:57590"/>
        <dbReference type="ChEBI" id="CHEBI:456216"/>
        <dbReference type="EC" id="2.7.1.39"/>
    </reaction>
</comment>
<dbReference type="PANTHER" id="PTHR20861">
    <property type="entry name" value="HOMOSERINE/4-DIPHOSPHOCYTIDYL-2-C-METHYL-D-ERYTHRITOL KINASE"/>
    <property type="match status" value="1"/>
</dbReference>
<proteinExistence type="inferred from homology"/>
<evidence type="ECO:0000313" key="16">
    <source>
        <dbReference type="EMBL" id="KEZ47864.1"/>
    </source>
</evidence>
<dbReference type="InterPro" id="IPR006203">
    <property type="entry name" value="GHMP_knse_ATP-bd_CS"/>
</dbReference>
<dbReference type="SUPFAM" id="SSF54211">
    <property type="entry name" value="Ribosomal protein S5 domain 2-like"/>
    <property type="match status" value="1"/>
</dbReference>
<dbReference type="GO" id="GO:0005737">
    <property type="term" value="C:cytoplasm"/>
    <property type="evidence" value="ECO:0007669"/>
    <property type="project" value="UniProtKB-SubCell"/>
</dbReference>
<feature type="binding site" evidence="13">
    <location>
        <begin position="90"/>
        <end position="100"/>
    </location>
    <ligand>
        <name>ATP</name>
        <dbReference type="ChEBI" id="CHEBI:30616"/>
    </ligand>
</feature>
<evidence type="ECO:0000256" key="13">
    <source>
        <dbReference type="HAMAP-Rule" id="MF_00384"/>
    </source>
</evidence>
<dbReference type="Gene3D" id="3.30.70.890">
    <property type="entry name" value="GHMP kinase, C-terminal domain"/>
    <property type="match status" value="1"/>
</dbReference>
<dbReference type="GO" id="GO:0004413">
    <property type="term" value="F:homoserine kinase activity"/>
    <property type="evidence" value="ECO:0007669"/>
    <property type="project" value="UniProtKB-UniRule"/>
</dbReference>
<evidence type="ECO:0000256" key="6">
    <source>
        <dbReference type="ARBA" id="ARBA00022679"/>
    </source>
</evidence>
<dbReference type="InterPro" id="IPR020568">
    <property type="entry name" value="Ribosomal_Su5_D2-typ_SF"/>
</dbReference>
<evidence type="ECO:0000259" key="14">
    <source>
        <dbReference type="Pfam" id="PF00288"/>
    </source>
</evidence>
<keyword evidence="10 13" id="KW-0067">ATP-binding</keyword>
<evidence type="ECO:0000256" key="3">
    <source>
        <dbReference type="ARBA" id="ARBA00012078"/>
    </source>
</evidence>
<dbReference type="NCBIfam" id="TIGR00191">
    <property type="entry name" value="thrB"/>
    <property type="match status" value="1"/>
</dbReference>
<dbReference type="InterPro" id="IPR036554">
    <property type="entry name" value="GHMP_kinase_C_sf"/>
</dbReference>
<feature type="domain" description="GHMP kinase N-terminal" evidence="14">
    <location>
        <begin position="61"/>
        <end position="143"/>
    </location>
</feature>
<evidence type="ECO:0000256" key="5">
    <source>
        <dbReference type="ARBA" id="ARBA00022605"/>
    </source>
</evidence>
<comment type="similarity">
    <text evidence="2 13">Belongs to the GHMP kinase family. Homoserine kinase subfamily.</text>
</comment>
<dbReference type="Gene3D" id="3.30.230.10">
    <property type="match status" value="1"/>
</dbReference>
<dbReference type="UniPathway" id="UPA00050">
    <property type="reaction ID" value="UER00064"/>
</dbReference>
<dbReference type="EMBL" id="JNVC02000015">
    <property type="protein sequence ID" value="KEZ47864.1"/>
    <property type="molecule type" value="Genomic_DNA"/>
</dbReference>
<dbReference type="STRING" id="246786.GS18_0217910"/>
<dbReference type="GO" id="GO:0005524">
    <property type="term" value="F:ATP binding"/>
    <property type="evidence" value="ECO:0007669"/>
    <property type="project" value="UniProtKB-UniRule"/>
</dbReference>
<evidence type="ECO:0000256" key="11">
    <source>
        <dbReference type="ARBA" id="ARBA00049375"/>
    </source>
</evidence>